<dbReference type="EMBL" id="OV696701">
    <property type="protein sequence ID" value="CAH1247986.1"/>
    <property type="molecule type" value="Genomic_DNA"/>
</dbReference>
<dbReference type="Pfam" id="PF24605">
    <property type="entry name" value="CEMIP_X"/>
    <property type="match status" value="1"/>
</dbReference>
<dbReference type="InterPro" id="IPR055400">
    <property type="entry name" value="CEMIP_X"/>
</dbReference>
<dbReference type="Proteomes" id="UP000838412">
    <property type="component" value="Chromosome 16"/>
</dbReference>
<evidence type="ECO:0000313" key="5">
    <source>
        <dbReference type="Proteomes" id="UP000838412"/>
    </source>
</evidence>
<evidence type="ECO:0000313" key="4">
    <source>
        <dbReference type="EMBL" id="CAH1247986.1"/>
    </source>
</evidence>
<sequence>MAERGINVLVVDPATAAQVDFGSFDTYVDRAESDRLVDFLGKIPDGSIVSMGVLAEGSEKLTAAAKNAIAAFGSSVISTLGYRQYWAFVAIKGDPTSAVENTVMYSATENTPATADKVFTTTDGIEFKVSTASWWANGDKHLEMFVDAVAPETVISLKDDVTSWQPGDTIVLASTDYNMEQAEEFQLVPCPECSADQVKIAGKPKYTHFGEISGGVDMRGEVGLLTRNVVITSETEDGCYGNHFCQYFDYDTFGGHLKVMGGYTDVHLSGVELTRMGQQVLGSYPVHFHMAGDVDELGGYDRPAYLDGLSIHHCFSRCVTIHGTHGLLVKDTVGYDTLGHCYFLEDGAEQRNTLDHNLGLVTRPGALLPTDRDSEMCRGIRTGVYGDYIPQNSECLSVSTFWIAHPNNNLINNAAAGSARFGIWYMFHHEPTGLSMGMLPPGQAEHAPLGKFYNNRAHSNSNQGLMVDNGVKTTPASARNPAEFLSKITDIKYHPHVDSDPRMPRVPAVFDGFITYKNGFAAGWLRGGDIVLKNCAVADTTDLTFASEGYPMGSGDEGARQVVSNCVFVGESDNLGNCRDRGQYVSWAPGADGRFRTLSRGGRYPYRGFEIYDGPMAIENCTFRNYHVTSARPGVSAIGFQLENQFQMAVNNAVINAKFEEVDLRVNFGAPGDRFFGPMDREGDKMGSFHDVDGSVTGYVGGHVFYIGNHLAKNPGCVERPDWNAMICNDNYAMLFMQVEKPGTNSMILTRDEYPDLPVTLEGLSQSPSAKQQHNPVVTVDKSYTVHWDGRAPEEIRIYPAHFNKDNWVRLGFCYPPGTTFYVTYIIKNRVTGVQSNWQRISAAADLAEVDNGDGFNFYWDDSTGLLFLKVLAHYDHTGEKEYSYCSNMGCESIFIKATMISDDVSDCMSSAYPKYGLSPSLGLPMMLSQPQGSGAKEPILLGENGAFLDVSIVSRGYTDFDHPGPSAAITVNGVPYTSNGNWGFNVVIVDANNGSVTAHSIFMTNRDPAEDAAFANFLRNDVPKNSIVLVSVFGSHQRYAQDCLLALMEVGAEEPGIQIPGKASYALVGFKGGYGPNWIRQVAPPKGNGPAVVQTRIPLLY</sequence>
<dbReference type="InterPro" id="IPR039477">
    <property type="entry name" value="ILEI/PANDER_dom"/>
</dbReference>
<gene>
    <name evidence="4" type="primary">TMEM2</name>
    <name evidence="4" type="ORF">BLAG_LOCUS9493</name>
</gene>
<feature type="domain" description="ILEI/PANDER" evidence="1">
    <location>
        <begin position="4"/>
        <end position="94"/>
    </location>
</feature>
<evidence type="ECO:0000259" key="1">
    <source>
        <dbReference type="Pfam" id="PF15711"/>
    </source>
</evidence>
<dbReference type="PANTHER" id="PTHR15535:SF17">
    <property type="entry name" value="TRANSMEMBRANE PROTEIN"/>
    <property type="match status" value="1"/>
</dbReference>
<dbReference type="AlphaFoldDB" id="A0A8K0EDS6"/>
<name>A0A8K0EDS6_BRALA</name>
<protein>
    <submittedName>
        <fullName evidence="4">TMEM2 protein</fullName>
    </submittedName>
</protein>
<reference evidence="4" key="1">
    <citation type="submission" date="2022-01" db="EMBL/GenBank/DDBJ databases">
        <authorList>
            <person name="Braso-Vives M."/>
        </authorList>
    </citation>
    <scope>NUCLEOTIDE SEQUENCE</scope>
</reference>
<dbReference type="InterPro" id="IPR055401">
    <property type="entry name" value="CEMIP_beta-hel_dom"/>
</dbReference>
<dbReference type="Pfam" id="PF24606">
    <property type="entry name" value="CEMIP_beta-hel"/>
    <property type="match status" value="1"/>
</dbReference>
<evidence type="ECO:0000259" key="2">
    <source>
        <dbReference type="Pfam" id="PF24605"/>
    </source>
</evidence>
<keyword evidence="5" id="KW-1185">Reference proteome</keyword>
<accession>A0A8K0EDS6</accession>
<dbReference type="PANTHER" id="PTHR15535">
    <property type="entry name" value="TRANSMEMBRANE PROTEIN 2-RELATED"/>
    <property type="match status" value="1"/>
</dbReference>
<dbReference type="InterPro" id="IPR011050">
    <property type="entry name" value="Pectin_lyase_fold/virulence"/>
</dbReference>
<proteinExistence type="predicted"/>
<dbReference type="SUPFAM" id="SSF51126">
    <property type="entry name" value="Pectin lyase-like"/>
    <property type="match status" value="1"/>
</dbReference>
<feature type="domain" description="ILEI/PANDER" evidence="1">
    <location>
        <begin position="984"/>
        <end position="1074"/>
    </location>
</feature>
<organism evidence="4 5">
    <name type="scientific">Branchiostoma lanceolatum</name>
    <name type="common">Common lancelet</name>
    <name type="synonym">Amphioxus lanceolatum</name>
    <dbReference type="NCBI Taxonomy" id="7740"/>
    <lineage>
        <taxon>Eukaryota</taxon>
        <taxon>Metazoa</taxon>
        <taxon>Chordata</taxon>
        <taxon>Cephalochordata</taxon>
        <taxon>Leptocardii</taxon>
        <taxon>Amphioxiformes</taxon>
        <taxon>Branchiostomatidae</taxon>
        <taxon>Branchiostoma</taxon>
    </lineage>
</organism>
<feature type="domain" description="CEMIP" evidence="2">
    <location>
        <begin position="732"/>
        <end position="916"/>
    </location>
</feature>
<dbReference type="InterPro" id="IPR052252">
    <property type="entry name" value="CEMIP/CEMIP2"/>
</dbReference>
<feature type="domain" description="CEMIP beta-helix" evidence="3">
    <location>
        <begin position="252"/>
        <end position="465"/>
    </location>
</feature>
<evidence type="ECO:0000259" key="3">
    <source>
        <dbReference type="Pfam" id="PF24606"/>
    </source>
</evidence>
<dbReference type="PROSITE" id="PS52031">
    <property type="entry name" value="GG_LECTIN"/>
    <property type="match status" value="2"/>
</dbReference>
<dbReference type="Pfam" id="PF15711">
    <property type="entry name" value="ILEI"/>
    <property type="match status" value="2"/>
</dbReference>
<dbReference type="OrthoDB" id="120976at2759"/>